<reference evidence="4 5" key="1">
    <citation type="submission" date="2015-01" db="EMBL/GenBank/DDBJ databases">
        <title>The Genome Sequence of Exophiala mesophila CBS40295.</title>
        <authorList>
            <consortium name="The Broad Institute Genomics Platform"/>
            <person name="Cuomo C."/>
            <person name="de Hoog S."/>
            <person name="Gorbushina A."/>
            <person name="Stielow B."/>
            <person name="Teixiera M."/>
            <person name="Abouelleil A."/>
            <person name="Chapman S.B."/>
            <person name="Priest M."/>
            <person name="Young S.K."/>
            <person name="Wortman J."/>
            <person name="Nusbaum C."/>
            <person name="Birren B."/>
        </authorList>
    </citation>
    <scope>NUCLEOTIDE SEQUENCE [LARGE SCALE GENOMIC DNA]</scope>
    <source>
        <strain evidence="4 5">CBS 40295</strain>
    </source>
</reference>
<evidence type="ECO:0008006" key="6">
    <source>
        <dbReference type="Google" id="ProtNLM"/>
    </source>
</evidence>
<dbReference type="GO" id="GO:0045944">
    <property type="term" value="P:positive regulation of transcription by RNA polymerase II"/>
    <property type="evidence" value="ECO:0007669"/>
    <property type="project" value="TreeGrafter"/>
</dbReference>
<dbReference type="GO" id="GO:0003700">
    <property type="term" value="F:DNA-binding transcription factor activity"/>
    <property type="evidence" value="ECO:0007669"/>
    <property type="project" value="TreeGrafter"/>
</dbReference>
<dbReference type="EMBL" id="KN847520">
    <property type="protein sequence ID" value="KIV96653.1"/>
    <property type="molecule type" value="Genomic_DNA"/>
</dbReference>
<dbReference type="OMA" id="RINQRYD"/>
<gene>
    <name evidence="4" type="ORF">PV10_00491</name>
</gene>
<evidence type="ECO:0000313" key="4">
    <source>
        <dbReference type="EMBL" id="KIV96653.1"/>
    </source>
</evidence>
<sequence length="636" mass="71796">MVELRNPPSSFELNSDPQGTSSDPPTTQWRSTTLNDTIDQNRLFLDDHTLLTNLKLPPNTQTRKRNLQEAHYPLASLGSDHIPQWFRDQFPDFVPSIPPLSEHKYPFGLQNPFENNGTIIHPRLEAGSKPQAPLVQSGAVNGLVKFRMLQKERDGQRTAQSQLQHRMDEAEDRARAEHPFLRPLPNLPADFGRGLKLDATDAFLFKFYTLAFCGGRTLLPQTNAFLNDVTPMASANLAVKYAILSLAASYVLDYRPSKPLQLRAQAHHKKAVLLLGQELNRPETFAPGRGEAAIAVLMLLSHNDLVNWELDRCRSLYPKWYTGYQMANLVLAKTDPGYKYHEPQNVQYSRARRFIGTKAALQIILAEVFGPLEFPKACPHSWLLTGDDDSLNKIDGLIGLSPKLLHLYAQVTHLASRLYRNPNSVVIARAARLLWPRIHLHRQKSDLSEGPEDLTSLLAACAISSDLDPHTGKINSRTTVVELTAESYTSAAELYFLCRLLRYPRSHPLVRKTLSQLLECISYQPTDGILFTAQAPLFPVFVAGAVSLTEHDRKIVNSWFDGVNMSSRGNIPPNRRAMTAVWEWLDNDLTPSEAPHAYDEWTDTQDIVQEGFGQRRAWWEEMVQMLEQTEGRMSLG</sequence>
<dbReference type="Pfam" id="PF11951">
    <property type="entry name" value="Fungal_trans_2"/>
    <property type="match status" value="1"/>
</dbReference>
<evidence type="ECO:0000256" key="2">
    <source>
        <dbReference type="ARBA" id="ARBA00023242"/>
    </source>
</evidence>
<feature type="compositionally biased region" description="Polar residues" evidence="3">
    <location>
        <begin position="7"/>
        <end position="32"/>
    </location>
</feature>
<evidence type="ECO:0000313" key="5">
    <source>
        <dbReference type="Proteomes" id="UP000054302"/>
    </source>
</evidence>
<dbReference type="RefSeq" id="XP_016228227.1">
    <property type="nucleotide sequence ID" value="XM_016364578.1"/>
</dbReference>
<dbReference type="InterPro" id="IPR021858">
    <property type="entry name" value="Fun_TF"/>
</dbReference>
<dbReference type="GO" id="GO:0005634">
    <property type="term" value="C:nucleus"/>
    <property type="evidence" value="ECO:0007669"/>
    <property type="project" value="UniProtKB-SubCell"/>
</dbReference>
<keyword evidence="5" id="KW-1185">Reference proteome</keyword>
<dbReference type="OrthoDB" id="3597252at2759"/>
<dbReference type="GeneID" id="27318336"/>
<dbReference type="HOGENOM" id="CLU_016172_3_0_1"/>
<dbReference type="AlphaFoldDB" id="A0A0D2ACH5"/>
<keyword evidence="2" id="KW-0539">Nucleus</keyword>
<feature type="region of interest" description="Disordered" evidence="3">
    <location>
        <begin position="1"/>
        <end position="32"/>
    </location>
</feature>
<comment type="subcellular location">
    <subcellularLocation>
        <location evidence="1">Nucleus</location>
    </subcellularLocation>
</comment>
<dbReference type="PANTHER" id="PTHR37534:SF49">
    <property type="entry name" value="LYSINE BIOSYNTHESIS REGULATORY PROTEIN LYS14"/>
    <property type="match status" value="1"/>
</dbReference>
<organism evidence="4 5">
    <name type="scientific">Exophiala mesophila</name>
    <name type="common">Black yeast-like fungus</name>
    <dbReference type="NCBI Taxonomy" id="212818"/>
    <lineage>
        <taxon>Eukaryota</taxon>
        <taxon>Fungi</taxon>
        <taxon>Dikarya</taxon>
        <taxon>Ascomycota</taxon>
        <taxon>Pezizomycotina</taxon>
        <taxon>Eurotiomycetes</taxon>
        <taxon>Chaetothyriomycetidae</taxon>
        <taxon>Chaetothyriales</taxon>
        <taxon>Herpotrichiellaceae</taxon>
        <taxon>Exophiala</taxon>
    </lineage>
</organism>
<dbReference type="Proteomes" id="UP000054302">
    <property type="component" value="Unassembled WGS sequence"/>
</dbReference>
<protein>
    <recommendedName>
        <fullName evidence="6">Transcription factor domain-containing protein</fullName>
    </recommendedName>
</protein>
<dbReference type="PANTHER" id="PTHR37534">
    <property type="entry name" value="TRANSCRIPTIONAL ACTIVATOR PROTEIN UGA3"/>
    <property type="match status" value="1"/>
</dbReference>
<dbReference type="VEuPathDB" id="FungiDB:PV10_00491"/>
<evidence type="ECO:0000256" key="1">
    <source>
        <dbReference type="ARBA" id="ARBA00004123"/>
    </source>
</evidence>
<name>A0A0D2ACH5_EXOME</name>
<accession>A0A0D2ACH5</accession>
<dbReference type="GO" id="GO:0000976">
    <property type="term" value="F:transcription cis-regulatory region binding"/>
    <property type="evidence" value="ECO:0007669"/>
    <property type="project" value="TreeGrafter"/>
</dbReference>
<evidence type="ECO:0000256" key="3">
    <source>
        <dbReference type="SAM" id="MobiDB-lite"/>
    </source>
</evidence>
<proteinExistence type="predicted"/>